<keyword evidence="5 6" id="KW-0539">Nucleus</keyword>
<dbReference type="Pfam" id="PF05158">
    <property type="entry name" value="RNA_pol_Rpc34"/>
    <property type="match status" value="1"/>
</dbReference>
<dbReference type="Gene3D" id="1.10.10.10">
    <property type="entry name" value="Winged helix-like DNA-binding domain superfamily/Winged helix DNA-binding domain"/>
    <property type="match status" value="2"/>
</dbReference>
<dbReference type="PIRSF" id="PIRSF028763">
    <property type="entry name" value="RNA_pol_Rpc34"/>
    <property type="match status" value="1"/>
</dbReference>
<comment type="subcellular location">
    <subcellularLocation>
        <location evidence="1 6">Nucleus</location>
    </subcellularLocation>
</comment>
<comment type="function">
    <text evidence="6">DNA-dependent RNA polymerase catalyzes the transcription of DNA into RNA using the four ribonucleoside triphosphates as substrates. Specific peripheric component of RNA polymerase III which synthesizes small RNAs, such as 5S rRNA and tRNAs.</text>
</comment>
<proteinExistence type="inferred from homology"/>
<dbReference type="PANTHER" id="PTHR12780">
    <property type="entry name" value="RNA POLYMERASE III DNA DIRECTED , 39KD SUBUNIT-RELATED"/>
    <property type="match status" value="1"/>
</dbReference>
<dbReference type="InterPro" id="IPR036390">
    <property type="entry name" value="WH_DNA-bd_sf"/>
</dbReference>
<dbReference type="InterPro" id="IPR007832">
    <property type="entry name" value="RNA_pol_Rpc34"/>
</dbReference>
<evidence type="ECO:0000256" key="2">
    <source>
        <dbReference type="ARBA" id="ARBA00011038"/>
    </source>
</evidence>
<evidence type="ECO:0000256" key="4">
    <source>
        <dbReference type="ARBA" id="ARBA00023163"/>
    </source>
</evidence>
<name>A0ABM0GJJ6_SACKO</name>
<keyword evidence="4 6" id="KW-0804">Transcription</keyword>
<gene>
    <name evidence="8" type="primary">LOC100374359</name>
</gene>
<evidence type="ECO:0000256" key="6">
    <source>
        <dbReference type="PIRNR" id="PIRNR028763"/>
    </source>
</evidence>
<evidence type="ECO:0000256" key="5">
    <source>
        <dbReference type="ARBA" id="ARBA00023242"/>
    </source>
</evidence>
<dbReference type="Proteomes" id="UP000694865">
    <property type="component" value="Unplaced"/>
</dbReference>
<sequence length="309" mass="34877">MASNVPVKQEPTDATDLENRIIELCRSDPKGIGDAIIQEDMPHIDVRQRATAINRLLSAGRIDLLKTTAGLVYKLKDPQTSSKMKGSDNQEKLIYQIIEEAGNKGIWIRDIRYKSNLLMTQVSKILRNLESKKLIKAIKSVGASKKKVYMLYNIDPDRSVTGGAWYSDQDFESEFVEVLNQQCMKFLHQTRVNAENSKHDPITKRNASYASSNEVWKFISELGISKVQLSVEDIETILNTLIYDNKVEVTVVASVESGQIKLYRSIELLIEPTGLMRTACGVCPVFNECQEGGTISPTTCIYMKEWLDY</sequence>
<protein>
    <recommendedName>
        <fullName evidence="6">DNA-directed RNA polymerase III subunit RPC6</fullName>
        <shortName evidence="6">RNA polymerase III subunit C6</shortName>
    </recommendedName>
</protein>
<organism evidence="7 8">
    <name type="scientific">Saccoglossus kowalevskii</name>
    <name type="common">Acorn worm</name>
    <dbReference type="NCBI Taxonomy" id="10224"/>
    <lineage>
        <taxon>Eukaryota</taxon>
        <taxon>Metazoa</taxon>
        <taxon>Hemichordata</taxon>
        <taxon>Enteropneusta</taxon>
        <taxon>Harrimaniidae</taxon>
        <taxon>Saccoglossus</taxon>
    </lineage>
</organism>
<dbReference type="InterPro" id="IPR036388">
    <property type="entry name" value="WH-like_DNA-bd_sf"/>
</dbReference>
<dbReference type="RefSeq" id="XP_002731250.1">
    <property type="nucleotide sequence ID" value="XM_002731204.2"/>
</dbReference>
<evidence type="ECO:0000256" key="1">
    <source>
        <dbReference type="ARBA" id="ARBA00004123"/>
    </source>
</evidence>
<dbReference type="SUPFAM" id="SSF46785">
    <property type="entry name" value="Winged helix' DNA-binding domain"/>
    <property type="match status" value="2"/>
</dbReference>
<dbReference type="InterPro" id="IPR016049">
    <property type="entry name" value="RNA_pol_Rpc34-like"/>
</dbReference>
<reference evidence="8" key="1">
    <citation type="submission" date="2025-08" db="UniProtKB">
        <authorList>
            <consortium name="RefSeq"/>
        </authorList>
    </citation>
    <scope>IDENTIFICATION</scope>
    <source>
        <tissue evidence="8">Testes</tissue>
    </source>
</reference>
<comment type="similarity">
    <text evidence="2 6">Belongs to the eukaryotic RPC34/RPC39 RNA polymerase subunit family.</text>
</comment>
<keyword evidence="7" id="KW-1185">Reference proteome</keyword>
<evidence type="ECO:0000313" key="8">
    <source>
        <dbReference type="RefSeq" id="XP_002731250.1"/>
    </source>
</evidence>
<accession>A0ABM0GJJ6</accession>
<keyword evidence="3 6" id="KW-0240">DNA-directed RNA polymerase</keyword>
<evidence type="ECO:0000256" key="3">
    <source>
        <dbReference type="ARBA" id="ARBA00022478"/>
    </source>
</evidence>
<evidence type="ECO:0000313" key="7">
    <source>
        <dbReference type="Proteomes" id="UP000694865"/>
    </source>
</evidence>
<dbReference type="GeneID" id="100374359"/>